<evidence type="ECO:0000313" key="3">
    <source>
        <dbReference type="EMBL" id="CAH3179465.1"/>
    </source>
</evidence>
<proteinExistence type="predicted"/>
<comment type="caution">
    <text evidence="3">The sequence shown here is derived from an EMBL/GenBank/DDBJ whole genome shotgun (WGS) entry which is preliminary data.</text>
</comment>
<evidence type="ECO:0000256" key="1">
    <source>
        <dbReference type="SAM" id="Coils"/>
    </source>
</evidence>
<accession>A0ABN8RJ90</accession>
<dbReference type="Proteomes" id="UP001159405">
    <property type="component" value="Unassembled WGS sequence"/>
</dbReference>
<protein>
    <submittedName>
        <fullName evidence="3">Uncharacterized protein</fullName>
    </submittedName>
</protein>
<dbReference type="EMBL" id="CALNXK010000257">
    <property type="protein sequence ID" value="CAH3179465.1"/>
    <property type="molecule type" value="Genomic_DNA"/>
</dbReference>
<organism evidence="3 4">
    <name type="scientific">Porites lobata</name>
    <dbReference type="NCBI Taxonomy" id="104759"/>
    <lineage>
        <taxon>Eukaryota</taxon>
        <taxon>Metazoa</taxon>
        <taxon>Cnidaria</taxon>
        <taxon>Anthozoa</taxon>
        <taxon>Hexacorallia</taxon>
        <taxon>Scleractinia</taxon>
        <taxon>Fungiina</taxon>
        <taxon>Poritidae</taxon>
        <taxon>Porites</taxon>
    </lineage>
</organism>
<feature type="coiled-coil region" evidence="1">
    <location>
        <begin position="4"/>
        <end position="31"/>
    </location>
</feature>
<name>A0ABN8RJ90_9CNID</name>
<reference evidence="3 4" key="1">
    <citation type="submission" date="2022-05" db="EMBL/GenBank/DDBJ databases">
        <authorList>
            <consortium name="Genoscope - CEA"/>
            <person name="William W."/>
        </authorList>
    </citation>
    <scope>NUCLEOTIDE SEQUENCE [LARGE SCALE GENOMIC DNA]</scope>
</reference>
<evidence type="ECO:0000313" key="4">
    <source>
        <dbReference type="Proteomes" id="UP001159405"/>
    </source>
</evidence>
<sequence>MPSYRELKDKIRVLEEEKKALREECGVHSSNRIHLEGKLMEWQSYAEYKKEMLVTTMQEREEFKKLYEKTKAENNILEFHLERLQRHYQLLEKGFTSWFRVGQQIYHEYILFKEAYFGLLERYTWETASDNVDNDNITPTLAIPFSTMQPKAPLHSLQNGYLMYTNGLNSPSPAAVPVSISAIPLQPAVDYCSSMLQPINFGCAERILIYGNNQSESPRIRIVNQNMALLWSPQMLIKRRNPLQILPRKEIACEQANKEENVRENNEHCKKEERVTENNEPCESLSEQDEDSTSPAMLEGKSSKLKVSRPRFCSTVGKDPQGSMGEGLGEVSPIIPFPFIHIIHPYFSFFLTHL</sequence>
<keyword evidence="4" id="KW-1185">Reference proteome</keyword>
<feature type="compositionally biased region" description="Basic and acidic residues" evidence="2">
    <location>
        <begin position="263"/>
        <end position="277"/>
    </location>
</feature>
<evidence type="ECO:0000256" key="2">
    <source>
        <dbReference type="SAM" id="MobiDB-lite"/>
    </source>
</evidence>
<feature type="region of interest" description="Disordered" evidence="2">
    <location>
        <begin position="263"/>
        <end position="305"/>
    </location>
</feature>
<keyword evidence="1" id="KW-0175">Coiled coil</keyword>
<gene>
    <name evidence="3" type="ORF">PLOB_00021891</name>
</gene>